<sequence length="110" mass="12628">MNPILSRTELCSVIKPFYPKPGGRPTIGIELYPQRQSVVLWLKAHNGVDGQSKLIHSMKVTTAKVYDSQVLDNLLQGDEQRVYGDSVYTGQTDQIHYVHWPILWWLSVIY</sequence>
<keyword evidence="3" id="KW-1185">Reference proteome</keyword>
<reference evidence="2 3" key="1">
    <citation type="submission" date="2024-04" db="EMBL/GenBank/DDBJ databases">
        <title>Draft genome sequence of Sessilibacter corallicola NBRC 116591.</title>
        <authorList>
            <person name="Miyakawa T."/>
            <person name="Kusuya Y."/>
            <person name="Miura T."/>
        </authorList>
    </citation>
    <scope>NUCLEOTIDE SEQUENCE [LARGE SCALE GENOMIC DNA]</scope>
    <source>
        <strain evidence="2 3">KU-00831-HH</strain>
    </source>
</reference>
<dbReference type="EMBL" id="BAABWN010000006">
    <property type="protein sequence ID" value="GAA6168151.1"/>
    <property type="molecule type" value="Genomic_DNA"/>
</dbReference>
<evidence type="ECO:0000259" key="1">
    <source>
        <dbReference type="Pfam" id="PF01609"/>
    </source>
</evidence>
<organism evidence="2 3">
    <name type="scientific">Sessilibacter corallicola</name>
    <dbReference type="NCBI Taxonomy" id="2904075"/>
    <lineage>
        <taxon>Bacteria</taxon>
        <taxon>Pseudomonadati</taxon>
        <taxon>Pseudomonadota</taxon>
        <taxon>Gammaproteobacteria</taxon>
        <taxon>Cellvibrionales</taxon>
        <taxon>Cellvibrionaceae</taxon>
        <taxon>Sessilibacter</taxon>
    </lineage>
</organism>
<dbReference type="InterPro" id="IPR002559">
    <property type="entry name" value="Transposase_11"/>
</dbReference>
<comment type="caution">
    <text evidence="2">The sequence shown here is derived from an EMBL/GenBank/DDBJ whole genome shotgun (WGS) entry which is preliminary data.</text>
</comment>
<accession>A0ABQ0A954</accession>
<gene>
    <name evidence="2" type="ORF">NBRC116591_19620</name>
</gene>
<dbReference type="Pfam" id="PF01609">
    <property type="entry name" value="DDE_Tnp_1"/>
    <property type="match status" value="1"/>
</dbReference>
<name>A0ABQ0A954_9GAMM</name>
<proteinExistence type="predicted"/>
<protein>
    <recommendedName>
        <fullName evidence="1">Transposase IS4-like domain-containing protein</fullName>
    </recommendedName>
</protein>
<dbReference type="RefSeq" id="WP_353302825.1">
    <property type="nucleotide sequence ID" value="NZ_BAABWN010000006.1"/>
</dbReference>
<evidence type="ECO:0000313" key="2">
    <source>
        <dbReference type="EMBL" id="GAA6168151.1"/>
    </source>
</evidence>
<feature type="domain" description="Transposase IS4-like" evidence="1">
    <location>
        <begin position="39"/>
        <end position="96"/>
    </location>
</feature>
<evidence type="ECO:0000313" key="3">
    <source>
        <dbReference type="Proteomes" id="UP001465153"/>
    </source>
</evidence>
<dbReference type="Proteomes" id="UP001465153">
    <property type="component" value="Unassembled WGS sequence"/>
</dbReference>